<proteinExistence type="predicted"/>
<reference evidence="1 2" key="1">
    <citation type="journal article" date="2019" name="Commun. Biol.">
        <title>The bagworm genome reveals a unique fibroin gene that provides high tensile strength.</title>
        <authorList>
            <person name="Kono N."/>
            <person name="Nakamura H."/>
            <person name="Ohtoshi R."/>
            <person name="Tomita M."/>
            <person name="Numata K."/>
            <person name="Arakawa K."/>
        </authorList>
    </citation>
    <scope>NUCLEOTIDE SEQUENCE [LARGE SCALE GENOMIC DNA]</scope>
</reference>
<comment type="caution">
    <text evidence="1">The sequence shown here is derived from an EMBL/GenBank/DDBJ whole genome shotgun (WGS) entry which is preliminary data.</text>
</comment>
<organism evidence="1 2">
    <name type="scientific">Eumeta variegata</name>
    <name type="common">Bagworm moth</name>
    <name type="synonym">Eumeta japonica</name>
    <dbReference type="NCBI Taxonomy" id="151549"/>
    <lineage>
        <taxon>Eukaryota</taxon>
        <taxon>Metazoa</taxon>
        <taxon>Ecdysozoa</taxon>
        <taxon>Arthropoda</taxon>
        <taxon>Hexapoda</taxon>
        <taxon>Insecta</taxon>
        <taxon>Pterygota</taxon>
        <taxon>Neoptera</taxon>
        <taxon>Endopterygota</taxon>
        <taxon>Lepidoptera</taxon>
        <taxon>Glossata</taxon>
        <taxon>Ditrysia</taxon>
        <taxon>Tineoidea</taxon>
        <taxon>Psychidae</taxon>
        <taxon>Oiketicinae</taxon>
        <taxon>Eumeta</taxon>
    </lineage>
</organism>
<accession>A0A4C1V9B7</accession>
<dbReference type="Gene3D" id="3.40.50.300">
    <property type="entry name" value="P-loop containing nucleotide triphosphate hydrolases"/>
    <property type="match status" value="1"/>
</dbReference>
<dbReference type="OrthoDB" id="9995375at2759"/>
<evidence type="ECO:0000313" key="1">
    <source>
        <dbReference type="EMBL" id="GBP35296.1"/>
    </source>
</evidence>
<keyword evidence="2" id="KW-1185">Reference proteome</keyword>
<dbReference type="Proteomes" id="UP000299102">
    <property type="component" value="Unassembled WGS sequence"/>
</dbReference>
<gene>
    <name evidence="1" type="ORF">EVAR_20669_1</name>
</gene>
<dbReference type="InterPro" id="IPR027417">
    <property type="entry name" value="P-loop_NTPase"/>
</dbReference>
<dbReference type="AlphaFoldDB" id="A0A4C1V9B7"/>
<evidence type="ECO:0000313" key="2">
    <source>
        <dbReference type="Proteomes" id="UP000299102"/>
    </source>
</evidence>
<name>A0A4C1V9B7_EUMVA</name>
<evidence type="ECO:0008006" key="3">
    <source>
        <dbReference type="Google" id="ProtNLM"/>
    </source>
</evidence>
<protein>
    <recommendedName>
        <fullName evidence="3">(+)RNA virus helicase C-terminal domain-containing protein</fullName>
    </recommendedName>
</protein>
<sequence>MPNEEHNGIYPCKIQVRSLQLKRYSDTKIRKDHRKTLYLTHTQIEKKSLIAQEFRKREGSLVLSVHEAQGLTSKGMIILRTMDSVPHAVVTIVCHTIRCVYYIDESEVAIDRLIKKAVAASENKIKDYNAKMAIRNRDKAVIDIIMKR</sequence>
<dbReference type="EMBL" id="BGZK01000302">
    <property type="protein sequence ID" value="GBP35296.1"/>
    <property type="molecule type" value="Genomic_DNA"/>
</dbReference>